<gene>
    <name evidence="1" type="ORF">B7709_00255</name>
</gene>
<comment type="caution">
    <text evidence="1">The sequence shown here is derived from an EMBL/GenBank/DDBJ whole genome shotgun (WGS) entry which is preliminary data.</text>
</comment>
<dbReference type="GO" id="GO:0042742">
    <property type="term" value="P:defense response to bacterium"/>
    <property type="evidence" value="ECO:0007669"/>
    <property type="project" value="InterPro"/>
</dbReference>
<name>A0A1X1J541_STROR</name>
<evidence type="ECO:0008006" key="3">
    <source>
        <dbReference type="Google" id="ProtNLM"/>
    </source>
</evidence>
<reference evidence="1 2" key="1">
    <citation type="journal article" date="2016" name="Eur. J. Clin. Microbiol. Infect. Dis.">
        <title>Whole genome sequencing as a tool for phylogenetic analysis of clinical strains of Mitis group streptococci.</title>
        <authorList>
            <person name="Rasmussen L.H."/>
            <person name="Dargis R."/>
            <person name="Hojholt K."/>
            <person name="Christensen J.J."/>
            <person name="Skovgaard O."/>
            <person name="Justesen U.S."/>
            <person name="Rosenvinge F.S."/>
            <person name="Moser C."/>
            <person name="Lukjancenko O."/>
            <person name="Rasmussen S."/>
            <person name="Nielsen X.C."/>
        </authorList>
    </citation>
    <scope>NUCLEOTIDE SEQUENCE [LARGE SCALE GENOMIC DNA]</scope>
    <source>
        <strain evidence="1 2">Y_5914_11</strain>
    </source>
</reference>
<sequence>MNTKMMSQFEIMDTDMLACVEGGRKFGDCETAISAGIGVGAVFAGPWGAVGLGTVTNMFFCATPVS</sequence>
<dbReference type="Pfam" id="PF10439">
    <property type="entry name" value="Bacteriocin_IIc"/>
    <property type="match status" value="1"/>
</dbReference>
<dbReference type="InterPro" id="IPR019493">
    <property type="entry name" value="Bacteriocin_IIb_lactacin-rel"/>
</dbReference>
<protein>
    <recommendedName>
        <fullName evidence="3">Bacteriocin</fullName>
    </recommendedName>
</protein>
<evidence type="ECO:0000313" key="2">
    <source>
        <dbReference type="Proteomes" id="UP000194008"/>
    </source>
</evidence>
<dbReference type="EMBL" id="NCUW01000019">
    <property type="protein sequence ID" value="ORO80512.1"/>
    <property type="molecule type" value="Genomic_DNA"/>
</dbReference>
<accession>A0A1X1J541</accession>
<dbReference type="InterPro" id="IPR010133">
    <property type="entry name" value="Bacteriocin_signal_seq"/>
</dbReference>
<evidence type="ECO:0000313" key="1">
    <source>
        <dbReference type="EMBL" id="ORO80512.1"/>
    </source>
</evidence>
<organism evidence="1 2">
    <name type="scientific">Streptococcus oralis subsp. dentisani</name>
    <dbReference type="NCBI Taxonomy" id="1458253"/>
    <lineage>
        <taxon>Bacteria</taxon>
        <taxon>Bacillati</taxon>
        <taxon>Bacillota</taxon>
        <taxon>Bacilli</taxon>
        <taxon>Lactobacillales</taxon>
        <taxon>Streptococcaceae</taxon>
        <taxon>Streptococcus</taxon>
    </lineage>
</organism>
<dbReference type="NCBIfam" id="TIGR01847">
    <property type="entry name" value="bacteriocin_sig"/>
    <property type="match status" value="1"/>
</dbReference>
<proteinExistence type="predicted"/>
<dbReference type="AlphaFoldDB" id="A0A1X1J541"/>
<dbReference type="Proteomes" id="UP000194008">
    <property type="component" value="Unassembled WGS sequence"/>
</dbReference>
<dbReference type="RefSeq" id="WP_084970750.1">
    <property type="nucleotide sequence ID" value="NZ_NCUW01000019.1"/>
</dbReference>